<dbReference type="Proteomes" id="UP000516018">
    <property type="component" value="Chromosome"/>
</dbReference>
<evidence type="ECO:0000256" key="4">
    <source>
        <dbReference type="ARBA" id="ARBA00022519"/>
    </source>
</evidence>
<proteinExistence type="inferred from homology"/>
<keyword evidence="2" id="KW-0813">Transport</keyword>
<organism evidence="10 11">
    <name type="scientific">Agrilutibacter terrestris</name>
    <dbReference type="NCBI Taxonomy" id="2865112"/>
    <lineage>
        <taxon>Bacteria</taxon>
        <taxon>Pseudomonadati</taxon>
        <taxon>Pseudomonadota</taxon>
        <taxon>Gammaproteobacteria</taxon>
        <taxon>Lysobacterales</taxon>
        <taxon>Lysobacteraceae</taxon>
        <taxon>Agrilutibacter</taxon>
    </lineage>
</organism>
<keyword evidence="3" id="KW-1003">Cell membrane</keyword>
<evidence type="ECO:0000256" key="9">
    <source>
        <dbReference type="SAM" id="Phobius"/>
    </source>
</evidence>
<dbReference type="KEGG" id="lsx:H8B22_09710"/>
<dbReference type="GO" id="GO:0005886">
    <property type="term" value="C:plasma membrane"/>
    <property type="evidence" value="ECO:0007669"/>
    <property type="project" value="UniProtKB-SubCell"/>
</dbReference>
<dbReference type="InterPro" id="IPR007272">
    <property type="entry name" value="Sulf_transp_TsuA/YedE"/>
</dbReference>
<protein>
    <submittedName>
        <fullName evidence="10">YeeE/YedE family protein</fullName>
    </submittedName>
</protein>
<feature type="transmembrane region" description="Helical" evidence="9">
    <location>
        <begin position="49"/>
        <end position="71"/>
    </location>
</feature>
<keyword evidence="7 9" id="KW-0472">Membrane</keyword>
<evidence type="ECO:0000256" key="8">
    <source>
        <dbReference type="ARBA" id="ARBA00035655"/>
    </source>
</evidence>
<dbReference type="AlphaFoldDB" id="A0A7H0FUR9"/>
<evidence type="ECO:0000256" key="3">
    <source>
        <dbReference type="ARBA" id="ARBA00022475"/>
    </source>
</evidence>
<keyword evidence="4" id="KW-0997">Cell inner membrane</keyword>
<feature type="transmembrane region" description="Helical" evidence="9">
    <location>
        <begin position="77"/>
        <end position="95"/>
    </location>
</feature>
<accession>A0A7H0FUR9</accession>
<dbReference type="PANTHER" id="PTHR30574:SF1">
    <property type="entry name" value="SULPHUR TRANSPORT DOMAIN-CONTAINING PROTEIN"/>
    <property type="match status" value="1"/>
</dbReference>
<evidence type="ECO:0000256" key="2">
    <source>
        <dbReference type="ARBA" id="ARBA00022448"/>
    </source>
</evidence>
<keyword evidence="5 9" id="KW-0812">Transmembrane</keyword>
<evidence type="ECO:0000256" key="6">
    <source>
        <dbReference type="ARBA" id="ARBA00022989"/>
    </source>
</evidence>
<keyword evidence="6 9" id="KW-1133">Transmembrane helix</keyword>
<evidence type="ECO:0000256" key="1">
    <source>
        <dbReference type="ARBA" id="ARBA00004429"/>
    </source>
</evidence>
<reference evidence="10 11" key="1">
    <citation type="submission" date="2020-08" db="EMBL/GenBank/DDBJ databases">
        <title>Lysobacter sp. II4 sp. nov., isolated from soil.</title>
        <authorList>
            <person name="Woo C.Y."/>
            <person name="Kim J."/>
        </authorList>
    </citation>
    <scope>NUCLEOTIDE SEQUENCE [LARGE SCALE GENOMIC DNA]</scope>
    <source>
        <strain evidence="10 11">II4</strain>
    </source>
</reference>
<feature type="transmembrane region" description="Helical" evidence="9">
    <location>
        <begin position="6"/>
        <end position="28"/>
    </location>
</feature>
<evidence type="ECO:0000256" key="5">
    <source>
        <dbReference type="ARBA" id="ARBA00022692"/>
    </source>
</evidence>
<evidence type="ECO:0000256" key="7">
    <source>
        <dbReference type="ARBA" id="ARBA00023136"/>
    </source>
</evidence>
<sequence>MPTEFTPVSALLGGALIGLAATLLYALLGRIAGISGIVNAAVEQRGERGWRVAFLLGLVIAATAWLAYTGAPPRTGFGSGWLIAAGLLVGFGTRLGNGCTSGHGICGLARLSKRSLVAVLVFMGVAFATTYVLRHVLGGIA</sequence>
<dbReference type="RefSeq" id="WP_187711231.1">
    <property type="nucleotide sequence ID" value="NZ_CP060820.1"/>
</dbReference>
<dbReference type="EMBL" id="CP060820">
    <property type="protein sequence ID" value="QNP39785.1"/>
    <property type="molecule type" value="Genomic_DNA"/>
</dbReference>
<name>A0A7H0FUR9_9GAMM</name>
<evidence type="ECO:0000313" key="10">
    <source>
        <dbReference type="EMBL" id="QNP39785.1"/>
    </source>
</evidence>
<comment type="similarity">
    <text evidence="8">Belongs to the TsuA/YedE (TC 9.B.102) family.</text>
</comment>
<keyword evidence="11" id="KW-1185">Reference proteome</keyword>
<feature type="transmembrane region" description="Helical" evidence="9">
    <location>
        <begin position="116"/>
        <end position="137"/>
    </location>
</feature>
<dbReference type="PANTHER" id="PTHR30574">
    <property type="entry name" value="INNER MEMBRANE PROTEIN YEDE"/>
    <property type="match status" value="1"/>
</dbReference>
<evidence type="ECO:0000313" key="11">
    <source>
        <dbReference type="Proteomes" id="UP000516018"/>
    </source>
</evidence>
<comment type="subcellular location">
    <subcellularLocation>
        <location evidence="1">Cell inner membrane</location>
        <topology evidence="1">Multi-pass membrane protein</topology>
    </subcellularLocation>
</comment>
<gene>
    <name evidence="10" type="ORF">H8B22_09710</name>
</gene>